<keyword evidence="9" id="KW-1185">Reference proteome</keyword>
<comment type="similarity">
    <text evidence="1 7">Belongs to the cytochrome P450 family.</text>
</comment>
<dbReference type="Gene3D" id="1.10.630.10">
    <property type="entry name" value="Cytochrome P450"/>
    <property type="match status" value="1"/>
</dbReference>
<evidence type="ECO:0000256" key="6">
    <source>
        <dbReference type="ARBA" id="ARBA00023033"/>
    </source>
</evidence>
<evidence type="ECO:0000256" key="2">
    <source>
        <dbReference type="ARBA" id="ARBA00022617"/>
    </source>
</evidence>
<evidence type="ECO:0000256" key="7">
    <source>
        <dbReference type="RuleBase" id="RU000461"/>
    </source>
</evidence>
<dbReference type="AlphaFoldDB" id="A0A7K3LR35"/>
<organism evidence="8 9">
    <name type="scientific">Gordonia desulfuricans</name>
    <dbReference type="NCBI Taxonomy" id="89051"/>
    <lineage>
        <taxon>Bacteria</taxon>
        <taxon>Bacillati</taxon>
        <taxon>Actinomycetota</taxon>
        <taxon>Actinomycetes</taxon>
        <taxon>Mycobacteriales</taxon>
        <taxon>Gordoniaceae</taxon>
        <taxon>Gordonia</taxon>
    </lineage>
</organism>
<dbReference type="InterPro" id="IPR001128">
    <property type="entry name" value="Cyt_P450"/>
</dbReference>
<dbReference type="InterPro" id="IPR017972">
    <property type="entry name" value="Cyt_P450_CS"/>
</dbReference>
<dbReference type="GO" id="GO:0020037">
    <property type="term" value="F:heme binding"/>
    <property type="evidence" value="ECO:0007669"/>
    <property type="project" value="InterPro"/>
</dbReference>
<keyword evidence="3 7" id="KW-0479">Metal-binding</keyword>
<evidence type="ECO:0000256" key="5">
    <source>
        <dbReference type="ARBA" id="ARBA00023004"/>
    </source>
</evidence>
<keyword evidence="5 7" id="KW-0408">Iron</keyword>
<evidence type="ECO:0000256" key="4">
    <source>
        <dbReference type="ARBA" id="ARBA00023002"/>
    </source>
</evidence>
<comment type="caution">
    <text evidence="8">The sequence shown here is derived from an EMBL/GenBank/DDBJ whole genome shotgun (WGS) entry which is preliminary data.</text>
</comment>
<dbReference type="GO" id="GO:0016705">
    <property type="term" value="F:oxidoreductase activity, acting on paired donors, with incorporation or reduction of molecular oxygen"/>
    <property type="evidence" value="ECO:0007669"/>
    <property type="project" value="InterPro"/>
</dbReference>
<dbReference type="Proteomes" id="UP000466307">
    <property type="component" value="Unassembled WGS sequence"/>
</dbReference>
<sequence length="392" mass="43485">MQELDDDPNAIYARLREQAPVAFIPALGLHVVAAHDLCRQVAQDGENWMTVISPSGHRTFGDKTVLAANGEEHKEIRSWIDPHLRPNAVDEYVDRLVRPIAREMIEAIEDNGSADIQKEYFAPVSVRAVGDLMGLTEVPSETLVRWFQTLSLSFGNAEVDADGNFVNQELFEAGDRVKDEIIAIVDPLLDKWTETPDHTFLSHWLHDGMPEGQVRDRSEIYPNVYVFLLGALQEPGHVMTTTLAGLFRQPGQLEKVIDEPQHLPRAIGEGARWVAPIWSAAVKVAAADVELGGVALPAGTPVLLAYGSANRDDDTWQNPDSYDMDRPTMPHMAFGSGNHACAGTYLGTSIVRIALEELFEAIPNIEPDADRSPEFWGFVFRGPKELFVTWEV</sequence>
<keyword evidence="2 7" id="KW-0349">Heme</keyword>
<dbReference type="PRINTS" id="PR00359">
    <property type="entry name" value="BP450"/>
</dbReference>
<evidence type="ECO:0000256" key="1">
    <source>
        <dbReference type="ARBA" id="ARBA00010617"/>
    </source>
</evidence>
<evidence type="ECO:0000313" key="8">
    <source>
        <dbReference type="EMBL" id="NDK90722.1"/>
    </source>
</evidence>
<evidence type="ECO:0000256" key="3">
    <source>
        <dbReference type="ARBA" id="ARBA00022723"/>
    </source>
</evidence>
<proteinExistence type="inferred from homology"/>
<protein>
    <submittedName>
        <fullName evidence="8">Cytochrome P450</fullName>
    </submittedName>
</protein>
<dbReference type="GO" id="GO:0004497">
    <property type="term" value="F:monooxygenase activity"/>
    <property type="evidence" value="ECO:0007669"/>
    <property type="project" value="UniProtKB-KW"/>
</dbReference>
<dbReference type="PANTHER" id="PTHR46696">
    <property type="entry name" value="P450, PUTATIVE (EUROFUNG)-RELATED"/>
    <property type="match status" value="1"/>
</dbReference>
<evidence type="ECO:0000313" key="9">
    <source>
        <dbReference type="Proteomes" id="UP000466307"/>
    </source>
</evidence>
<accession>A0A7K3LR35</accession>
<gene>
    <name evidence="8" type="ORF">GYA93_14185</name>
</gene>
<dbReference type="EMBL" id="JAADZU010000045">
    <property type="protein sequence ID" value="NDK90722.1"/>
    <property type="molecule type" value="Genomic_DNA"/>
</dbReference>
<reference evidence="8 9" key="1">
    <citation type="submission" date="2020-01" db="EMBL/GenBank/DDBJ databases">
        <title>Investigation of new actinobacteria for the biodesulphurisation of diesel fuel.</title>
        <authorList>
            <person name="Athi Narayanan S.M."/>
        </authorList>
    </citation>
    <scope>NUCLEOTIDE SEQUENCE [LARGE SCALE GENOMIC DNA]</scope>
    <source>
        <strain evidence="8 9">213E</strain>
    </source>
</reference>
<dbReference type="PANTHER" id="PTHR46696:SF1">
    <property type="entry name" value="CYTOCHROME P450 YJIB-RELATED"/>
    <property type="match status" value="1"/>
</dbReference>
<dbReference type="InterPro" id="IPR002397">
    <property type="entry name" value="Cyt_P450_B"/>
</dbReference>
<dbReference type="RefSeq" id="WP_059039602.1">
    <property type="nucleotide sequence ID" value="NZ_JAADZU010000045.1"/>
</dbReference>
<dbReference type="InterPro" id="IPR036396">
    <property type="entry name" value="Cyt_P450_sf"/>
</dbReference>
<keyword evidence="6 7" id="KW-0503">Monooxygenase</keyword>
<dbReference type="SUPFAM" id="SSF48264">
    <property type="entry name" value="Cytochrome P450"/>
    <property type="match status" value="1"/>
</dbReference>
<dbReference type="GO" id="GO:0005506">
    <property type="term" value="F:iron ion binding"/>
    <property type="evidence" value="ECO:0007669"/>
    <property type="project" value="InterPro"/>
</dbReference>
<keyword evidence="4 7" id="KW-0560">Oxidoreductase</keyword>
<dbReference type="PROSITE" id="PS00086">
    <property type="entry name" value="CYTOCHROME_P450"/>
    <property type="match status" value="1"/>
</dbReference>
<dbReference type="Pfam" id="PF00067">
    <property type="entry name" value="p450"/>
    <property type="match status" value="1"/>
</dbReference>
<name>A0A7K3LR35_9ACTN</name>